<feature type="coiled-coil region" evidence="3">
    <location>
        <begin position="11"/>
        <end position="38"/>
    </location>
</feature>
<dbReference type="EMBL" id="ACPB03014864">
    <property type="status" value="NOT_ANNOTATED_CDS"/>
    <property type="molecule type" value="Genomic_DNA"/>
</dbReference>
<keyword evidence="2" id="KW-0472">Membrane</keyword>
<feature type="transmembrane region" description="Helical" evidence="2">
    <location>
        <begin position="42"/>
        <end position="64"/>
    </location>
</feature>
<evidence type="ECO:0000256" key="3">
    <source>
        <dbReference type="SAM" id="Coils"/>
    </source>
</evidence>
<dbReference type="eggNOG" id="KOG2846">
    <property type="taxonomic scope" value="Eukaryota"/>
</dbReference>
<dbReference type="InterPro" id="IPR040115">
    <property type="entry name" value="Lnp"/>
</dbReference>
<feature type="region of interest" description="Disordered" evidence="4">
    <location>
        <begin position="300"/>
        <end position="326"/>
    </location>
</feature>
<dbReference type="RefSeq" id="XP_073986219.1">
    <property type="nucleotide sequence ID" value="XM_074130118.1"/>
</dbReference>
<evidence type="ECO:0000256" key="1">
    <source>
        <dbReference type="ARBA" id="ARBA00009940"/>
    </source>
</evidence>
<dbReference type="GO" id="GO:1903373">
    <property type="term" value="P:positive regulation of endoplasmic reticulum tubular network organization"/>
    <property type="evidence" value="ECO:0007669"/>
    <property type="project" value="UniProtKB-UniRule"/>
</dbReference>
<evidence type="ECO:0000259" key="5">
    <source>
        <dbReference type="Pfam" id="PF10058"/>
    </source>
</evidence>
<dbReference type="GO" id="GO:0071788">
    <property type="term" value="P:endoplasmic reticulum tubular network maintenance"/>
    <property type="evidence" value="ECO:0007669"/>
    <property type="project" value="UniProtKB-UniRule"/>
</dbReference>
<proteinExistence type="inferred from homology"/>
<dbReference type="EnsemblMetazoa" id="RPRC008957-RA">
    <property type="protein sequence ID" value="RPRC008957-PA"/>
    <property type="gene ID" value="RPRC008957"/>
</dbReference>
<comment type="subcellular location">
    <subcellularLocation>
        <location evidence="2">Endoplasmic reticulum membrane</location>
        <topology evidence="2">Multi-pass membrane protein</topology>
    </subcellularLocation>
</comment>
<dbReference type="GO" id="GO:0008270">
    <property type="term" value="F:zinc ion binding"/>
    <property type="evidence" value="ECO:0007669"/>
    <property type="project" value="UniProtKB-KW"/>
</dbReference>
<dbReference type="Pfam" id="PF10058">
    <property type="entry name" value="Zn_ribbon_10"/>
    <property type="match status" value="1"/>
</dbReference>
<keyword evidence="2" id="KW-1133">Transmembrane helix</keyword>
<keyword evidence="2" id="KW-0812">Transmembrane</keyword>
<dbReference type="STRING" id="13249.T1HY37"/>
<name>T1HY37_RHOPR</name>
<evidence type="ECO:0000313" key="6">
    <source>
        <dbReference type="EnsemblMetazoa" id="RPRC008957-PA"/>
    </source>
</evidence>
<dbReference type="InterPro" id="IPR019273">
    <property type="entry name" value="Lunapark_Znf"/>
</dbReference>
<dbReference type="AlphaFoldDB" id="T1HY37"/>
<dbReference type="InParanoid" id="T1HY37"/>
<keyword evidence="7" id="KW-1185">Reference proteome</keyword>
<reference evidence="6" key="1">
    <citation type="submission" date="2015-05" db="UniProtKB">
        <authorList>
            <consortium name="EnsemblMetazoa"/>
        </authorList>
    </citation>
    <scope>IDENTIFICATION</scope>
</reference>
<dbReference type="PANTHER" id="PTHR22166">
    <property type="entry name" value="ENDOPLASMIC RETICULUM JUNCTION FORMATION PROTEIN LUNAPARK"/>
    <property type="match status" value="1"/>
</dbReference>
<dbReference type="FunCoup" id="T1HY37">
    <property type="interactions" value="1472"/>
</dbReference>
<dbReference type="HOGENOM" id="CLU_036951_1_0_1"/>
<dbReference type="GO" id="GO:0098826">
    <property type="term" value="C:endoplasmic reticulum tubular network membrane"/>
    <property type="evidence" value="ECO:0007669"/>
    <property type="project" value="UniProtKB-UniRule"/>
</dbReference>
<comment type="function">
    <text evidence="2">Plays a role in determining ER morphology.</text>
</comment>
<feature type="transmembrane region" description="Helical" evidence="2">
    <location>
        <begin position="76"/>
        <end position="98"/>
    </location>
</feature>
<evidence type="ECO:0000256" key="2">
    <source>
        <dbReference type="RuleBase" id="RU367073"/>
    </source>
</evidence>
<keyword evidence="3" id="KW-0175">Coiled coil</keyword>
<evidence type="ECO:0000313" key="7">
    <source>
        <dbReference type="Proteomes" id="UP000015103"/>
    </source>
</evidence>
<dbReference type="VEuPathDB" id="VectorBase:RPRC008957"/>
<dbReference type="PANTHER" id="PTHR22166:SF12">
    <property type="entry name" value="ENDOPLASMIC RETICULUM JUNCTION FORMATION PROTEIN LUNAPARK"/>
    <property type="match status" value="1"/>
</dbReference>
<dbReference type="GeneID" id="141455219"/>
<sequence length="415" mass="47064">MGIILSRYRKKKNAEDLLEDIEKEIEDIESNKQYAVQREKYIVWRLILYSSLLYITTAVLFYIYFFPASLRDQMFYMIPLLIFPVIILFVKRCITWIYTRKISKNKTRLTQLKTRKKQILDDVMNTETYKVAKKILDKYAPEQVKKPTMPAPPNMNRGISGTTPGKPMVGVGNVALLSGTSGPQPSMMRINVPPIRQNVAQMGPYSPLYQQRKLIRPVLSRERTYIDRLIDVIIGDGPNNRYALICRNCSCHNGMALKEEFEYLAFRCVYCGFPNPSLKPRTAKRTLQLDYITTSAHGDTSQMKALPGLNQSSESAQSVEESDQSGVVITEVSDSSQTCINEEFTERKEEAEVLDSTQTDITEGGIIQRKATSTSIDSDGDDVKVKDSTISTTTATNQGNQVKDVEKLEETKKTQ</sequence>
<accession>T1HY37</accession>
<comment type="similarity">
    <text evidence="1 2">Belongs to the lunapark family.</text>
</comment>
<protein>
    <recommendedName>
        <fullName evidence="2">Endoplasmic reticulum junction formation protein lunapark</fullName>
    </recommendedName>
</protein>
<feature type="region of interest" description="Disordered" evidence="4">
    <location>
        <begin position="395"/>
        <end position="415"/>
    </location>
</feature>
<dbReference type="Proteomes" id="UP000015103">
    <property type="component" value="Unassembled WGS sequence"/>
</dbReference>
<keyword evidence="2" id="KW-0862">Zinc</keyword>
<comment type="domain">
    <text evidence="2">The C4-type zinc finger motif is necessary both for its ER three-way tubular junction localization and formation.</text>
</comment>
<keyword evidence="2" id="KW-0479">Metal-binding</keyword>
<keyword evidence="2" id="KW-0863">Zinc-finger</keyword>
<organism evidence="6 7">
    <name type="scientific">Rhodnius prolixus</name>
    <name type="common">Triatomid bug</name>
    <dbReference type="NCBI Taxonomy" id="13249"/>
    <lineage>
        <taxon>Eukaryota</taxon>
        <taxon>Metazoa</taxon>
        <taxon>Ecdysozoa</taxon>
        <taxon>Arthropoda</taxon>
        <taxon>Hexapoda</taxon>
        <taxon>Insecta</taxon>
        <taxon>Pterygota</taxon>
        <taxon>Neoptera</taxon>
        <taxon>Paraneoptera</taxon>
        <taxon>Hemiptera</taxon>
        <taxon>Heteroptera</taxon>
        <taxon>Panheteroptera</taxon>
        <taxon>Cimicomorpha</taxon>
        <taxon>Reduviidae</taxon>
        <taxon>Triatominae</taxon>
        <taxon>Rhodnius</taxon>
    </lineage>
</organism>
<feature type="domain" description="Lunapark zinc ribbon" evidence="5">
    <location>
        <begin position="226"/>
        <end position="274"/>
    </location>
</feature>
<evidence type="ECO:0000256" key="4">
    <source>
        <dbReference type="SAM" id="MobiDB-lite"/>
    </source>
</evidence>
<dbReference type="OMA" id="MRTFRIL"/>
<feature type="compositionally biased region" description="Basic and acidic residues" evidence="4">
    <location>
        <begin position="403"/>
        <end position="415"/>
    </location>
</feature>
<keyword evidence="2" id="KW-0256">Endoplasmic reticulum</keyword>